<reference evidence="7" key="2">
    <citation type="submission" date="2015-06" db="UniProtKB">
        <authorList>
            <consortium name="EnsemblProtists"/>
        </authorList>
    </citation>
    <scope>IDENTIFICATION</scope>
    <source>
        <strain evidence="7">Pr102</strain>
    </source>
</reference>
<keyword evidence="2" id="KW-0819">tRNA processing</keyword>
<dbReference type="eggNOG" id="KOG3322">
    <property type="taxonomic scope" value="Eukaryota"/>
</dbReference>
<evidence type="ECO:0000313" key="7">
    <source>
        <dbReference type="EnsemblProtists" id="Phyra77219"/>
    </source>
</evidence>
<dbReference type="GO" id="GO:0008033">
    <property type="term" value="P:tRNA processing"/>
    <property type="evidence" value="ECO:0000318"/>
    <property type="project" value="GO_Central"/>
</dbReference>
<feature type="domain" description="Pop1 N-terminal" evidence="5">
    <location>
        <begin position="34"/>
        <end position="157"/>
    </location>
</feature>
<dbReference type="GO" id="GO:0000172">
    <property type="term" value="C:ribonuclease MRP complex"/>
    <property type="evidence" value="ECO:0000318"/>
    <property type="project" value="GO_Central"/>
</dbReference>
<dbReference type="VEuPathDB" id="FungiDB:KRP23_10592"/>
<evidence type="ECO:0000256" key="1">
    <source>
        <dbReference type="ARBA" id="ARBA00004123"/>
    </source>
</evidence>
<dbReference type="GO" id="GO:0001682">
    <property type="term" value="P:tRNA 5'-leader removal"/>
    <property type="evidence" value="ECO:0007669"/>
    <property type="project" value="InterPro"/>
</dbReference>
<keyword evidence="8" id="KW-1185">Reference proteome</keyword>
<feature type="compositionally biased region" description="Acidic residues" evidence="4">
    <location>
        <begin position="301"/>
        <end position="314"/>
    </location>
</feature>
<comment type="subcellular location">
    <subcellularLocation>
        <location evidence="1">Nucleus</location>
    </subcellularLocation>
</comment>
<reference evidence="8" key="1">
    <citation type="journal article" date="2006" name="Science">
        <title>Phytophthora genome sequences uncover evolutionary origins and mechanisms of pathogenesis.</title>
        <authorList>
            <person name="Tyler B.M."/>
            <person name="Tripathy S."/>
            <person name="Zhang X."/>
            <person name="Dehal P."/>
            <person name="Jiang R.H."/>
            <person name="Aerts A."/>
            <person name="Arredondo F.D."/>
            <person name="Baxter L."/>
            <person name="Bensasson D."/>
            <person name="Beynon J.L."/>
            <person name="Chapman J."/>
            <person name="Damasceno C.M."/>
            <person name="Dorrance A.E."/>
            <person name="Dou D."/>
            <person name="Dickerman A.W."/>
            <person name="Dubchak I.L."/>
            <person name="Garbelotto M."/>
            <person name="Gijzen M."/>
            <person name="Gordon S.G."/>
            <person name="Govers F."/>
            <person name="Grunwald N.J."/>
            <person name="Huang W."/>
            <person name="Ivors K.L."/>
            <person name="Jones R.W."/>
            <person name="Kamoun S."/>
            <person name="Krampis K."/>
            <person name="Lamour K.H."/>
            <person name="Lee M.K."/>
            <person name="McDonald W.H."/>
            <person name="Medina M."/>
            <person name="Meijer H.J."/>
            <person name="Nordberg E.K."/>
            <person name="Maclean D.J."/>
            <person name="Ospina-Giraldo M.D."/>
            <person name="Morris P.F."/>
            <person name="Phuntumart V."/>
            <person name="Putnam N.H."/>
            <person name="Rash S."/>
            <person name="Rose J.K."/>
            <person name="Sakihama Y."/>
            <person name="Salamov A.A."/>
            <person name="Savidor A."/>
            <person name="Scheuring C.F."/>
            <person name="Smith B.M."/>
            <person name="Sobral B.W."/>
            <person name="Terry A."/>
            <person name="Torto-Alalibo T.A."/>
            <person name="Win J."/>
            <person name="Xu Z."/>
            <person name="Zhang H."/>
            <person name="Grigoriev I.V."/>
            <person name="Rokhsar D.S."/>
            <person name="Boore J.L."/>
        </authorList>
    </citation>
    <scope>NUCLEOTIDE SEQUENCE [LARGE SCALE GENOMIC DNA]</scope>
    <source>
        <strain evidence="8">Pr102</strain>
    </source>
</reference>
<dbReference type="EnsemblProtists" id="Phyra77219">
    <property type="protein sequence ID" value="Phyra77219"/>
    <property type="gene ID" value="Phyra77219"/>
</dbReference>
<evidence type="ECO:0000256" key="2">
    <source>
        <dbReference type="ARBA" id="ARBA00022694"/>
    </source>
</evidence>
<accession>H3GLG9</accession>
<dbReference type="Proteomes" id="UP000005238">
    <property type="component" value="Unassembled WGS sequence"/>
</dbReference>
<feature type="domain" description="POPLD" evidence="6">
    <location>
        <begin position="544"/>
        <end position="635"/>
    </location>
</feature>
<dbReference type="OMA" id="VGFIACE"/>
<keyword evidence="3" id="KW-0539">Nucleus</keyword>
<dbReference type="GO" id="GO:0005655">
    <property type="term" value="C:nucleolar ribonuclease P complex"/>
    <property type="evidence" value="ECO:0000318"/>
    <property type="project" value="GO_Central"/>
</dbReference>
<dbReference type="Pfam" id="PF08170">
    <property type="entry name" value="POPLD"/>
    <property type="match status" value="1"/>
</dbReference>
<dbReference type="InterPro" id="IPR009723">
    <property type="entry name" value="Pop1_N"/>
</dbReference>
<dbReference type="EMBL" id="DS566020">
    <property type="status" value="NOT_ANNOTATED_CDS"/>
    <property type="molecule type" value="Genomic_DNA"/>
</dbReference>
<proteinExistence type="predicted"/>
<evidence type="ECO:0000259" key="5">
    <source>
        <dbReference type="Pfam" id="PF06978"/>
    </source>
</evidence>
<evidence type="ECO:0000256" key="4">
    <source>
        <dbReference type="SAM" id="MobiDB-lite"/>
    </source>
</evidence>
<dbReference type="HOGENOM" id="CLU_007205_1_1_1"/>
<dbReference type="InParanoid" id="H3GLG9"/>
<organism evidence="7 8">
    <name type="scientific">Phytophthora ramorum</name>
    <name type="common">Sudden oak death agent</name>
    <dbReference type="NCBI Taxonomy" id="164328"/>
    <lineage>
        <taxon>Eukaryota</taxon>
        <taxon>Sar</taxon>
        <taxon>Stramenopiles</taxon>
        <taxon>Oomycota</taxon>
        <taxon>Peronosporomycetes</taxon>
        <taxon>Peronosporales</taxon>
        <taxon>Peronosporaceae</taxon>
        <taxon>Phytophthora</taxon>
    </lineage>
</organism>
<dbReference type="PANTHER" id="PTHR22731">
    <property type="entry name" value="RIBONUCLEASES P/MRP PROTEIN SUBUNIT POP1"/>
    <property type="match status" value="1"/>
</dbReference>
<dbReference type="AlphaFoldDB" id="H3GLG9"/>
<sequence length="828" mass="91827">MAGLGPRMLQVLEFANARAPELQALHELSQHAPLRCPTDAKLESQKNQRRRRANAFKSHQMPQRLRVTPKAAQNDANRCRKHERRAHKLLAMRSAASCERPLWLSSHLWHAKRMAMTQQFGYVLASRRTDKSASAALQALRSTALLHDASYYGVIELFGLPQVILEALQLVSDPNGSDFHGLRFLAGAEEGRSMVYHEGQFPHGAIAPVTFMWRPLKADYEAEEFKLHEDWQSTKRQLWLWVHPAAYMEAATAIASACQAVVGEEEEGVEMLDRRGHLCRLKLRGKLADELVEALAGGLEVETDDMQEEGDSDHEDGFAEKDTAEKSRGCNRQNLLRALHKNGQEKKDTMYAVAVKDPRLARWKDGKLCHPSARPETGFSLLHEPPANAVPEVGTSVIESPLSGLSLSSLGKDAEEPESKMILEEVQALLAWTTSGSSTAASEDEPASAKYPNKIAGASQTELNPAEDHSAMEVETSPSSLLWSLSKRQKIESNFLKDNTLNEEIYRQRKEGTLVNGSEKLRVKSPPLHLLIIKKSEPYPHTSGWDIVCPPASVPSLLKTLVFGGALVVGLEEDAALSTVLHQPSFPCDYPDTQAGQAHWEARARDLATEQAKKPKSKRVNFKKHGVTSPFQPQWESLFETENGEDEDEVPQAPCVLRGEKYMEPFCFYRSKSKDAEDEVNEAMTSPAPDAESSVPAPTPTLVRVVVVVPRRGNIDVNAMLFAPSAKDVKQFRDDKSWKGCAIELSKKSKAKDSRADERSLIGYVTSAVYDRPKGAFRAVGFIACEPLQQLFVASQGQAFSKQGHYALAMLRSPQGRMVRPVLVQAET</sequence>
<dbReference type="InterPro" id="IPR039182">
    <property type="entry name" value="Pop1"/>
</dbReference>
<dbReference type="VEuPathDB" id="FungiDB:KRP22_15145"/>
<evidence type="ECO:0000259" key="6">
    <source>
        <dbReference type="Pfam" id="PF08170"/>
    </source>
</evidence>
<feature type="compositionally biased region" description="Basic and acidic residues" evidence="4">
    <location>
        <begin position="315"/>
        <end position="328"/>
    </location>
</feature>
<feature type="region of interest" description="Disordered" evidence="4">
    <location>
        <begin position="301"/>
        <end position="330"/>
    </location>
</feature>
<feature type="region of interest" description="Disordered" evidence="4">
    <location>
        <begin position="37"/>
        <end position="61"/>
    </location>
</feature>
<dbReference type="STRING" id="164328.H3GLG9"/>
<dbReference type="PANTHER" id="PTHR22731:SF3">
    <property type="entry name" value="RIBONUCLEASES P_MRP PROTEIN SUBUNIT POP1"/>
    <property type="match status" value="1"/>
</dbReference>
<name>H3GLG9_PHYRM</name>
<evidence type="ECO:0000313" key="8">
    <source>
        <dbReference type="Proteomes" id="UP000005238"/>
    </source>
</evidence>
<evidence type="ECO:0008006" key="9">
    <source>
        <dbReference type="Google" id="ProtNLM"/>
    </source>
</evidence>
<dbReference type="InterPro" id="IPR012590">
    <property type="entry name" value="POPLD_dom"/>
</dbReference>
<evidence type="ECO:0000256" key="3">
    <source>
        <dbReference type="ARBA" id="ARBA00023242"/>
    </source>
</evidence>
<dbReference type="Pfam" id="PF06978">
    <property type="entry name" value="POP1_N"/>
    <property type="match status" value="1"/>
</dbReference>
<protein>
    <recommendedName>
        <fullName evidence="9">Pop1 N-terminal domain-containing protein</fullName>
    </recommendedName>
</protein>